<evidence type="ECO:0000313" key="7">
    <source>
        <dbReference type="Proteomes" id="UP000003688"/>
    </source>
</evidence>
<dbReference type="GO" id="GO:0032131">
    <property type="term" value="F:alkylated DNA binding"/>
    <property type="evidence" value="ECO:0007669"/>
    <property type="project" value="TreeGrafter"/>
</dbReference>
<dbReference type="AlphaFoldDB" id="B9XBY0"/>
<dbReference type="EC" id="3.2.2.21" evidence="2"/>
<proteinExistence type="predicted"/>
<comment type="catalytic activity">
    <reaction evidence="1">
        <text>Hydrolysis of alkylated DNA, releasing 3-methyladenine, 3-methylguanine, 7-methylguanine and 7-methyladenine.</text>
        <dbReference type="EC" id="3.2.2.21"/>
    </reaction>
</comment>
<dbReference type="PANTHER" id="PTHR43003:SF5">
    <property type="entry name" value="DNA-3-METHYLADENINE GLYCOSYLASE"/>
    <property type="match status" value="1"/>
</dbReference>
<dbReference type="Gene3D" id="1.10.340.30">
    <property type="entry name" value="Hypothetical protein, domain 2"/>
    <property type="match status" value="1"/>
</dbReference>
<evidence type="ECO:0000313" key="6">
    <source>
        <dbReference type="EMBL" id="EEF62448.1"/>
    </source>
</evidence>
<evidence type="ECO:0000256" key="2">
    <source>
        <dbReference type="ARBA" id="ARBA00012000"/>
    </source>
</evidence>
<organism evidence="6 7">
    <name type="scientific">Pedosphaera parvula (strain Ellin514)</name>
    <dbReference type="NCBI Taxonomy" id="320771"/>
    <lineage>
        <taxon>Bacteria</taxon>
        <taxon>Pseudomonadati</taxon>
        <taxon>Verrucomicrobiota</taxon>
        <taxon>Pedosphaerae</taxon>
        <taxon>Pedosphaerales</taxon>
        <taxon>Pedosphaeraceae</taxon>
        <taxon>Pedosphaera</taxon>
    </lineage>
</organism>
<feature type="domain" description="HhH-GPD" evidence="5">
    <location>
        <begin position="130"/>
        <end position="294"/>
    </location>
</feature>
<sequence length="294" mass="32733">MSFSLKLPSNYSSREVMAFQARDPEGLAERLEPNRIRKAFVFEAIPLVLDISLAKNMANCRIEADRPLPHATRTTLQQIARNLLALRIDPEPFEAMAKEDNLLASLVQKQTGLRIPHTTTPFEALAWAIIGQQINLSFAITLRRSFIQLAGTKHSSGLWCHPDASAVARLNPDHLGQLKFSRAKAETLVRMAQLVDSGKLPLDEWQNHSPEEIQAALLAIKGIGPWTVNYTLLRGFAFADCSLHGDAAIRNALNRLSGSATKPTIKEIETLLQRYRPHRSMTAAHLWKSLHVAA</sequence>
<dbReference type="InterPro" id="IPR003265">
    <property type="entry name" value="HhH-GPD_domain"/>
</dbReference>
<dbReference type="RefSeq" id="WP_007413328.1">
    <property type="nucleotide sequence ID" value="NZ_ABOX02000004.1"/>
</dbReference>
<dbReference type="SMART" id="SM00478">
    <property type="entry name" value="ENDO3c"/>
    <property type="match status" value="1"/>
</dbReference>
<dbReference type="GO" id="GO:0006307">
    <property type="term" value="P:DNA alkylation repair"/>
    <property type="evidence" value="ECO:0007669"/>
    <property type="project" value="TreeGrafter"/>
</dbReference>
<dbReference type="Pfam" id="PF00730">
    <property type="entry name" value="HhH-GPD"/>
    <property type="match status" value="1"/>
</dbReference>
<dbReference type="GO" id="GO:0006285">
    <property type="term" value="P:base-excision repair, AP site formation"/>
    <property type="evidence" value="ECO:0007669"/>
    <property type="project" value="TreeGrafter"/>
</dbReference>
<dbReference type="InterPro" id="IPR051912">
    <property type="entry name" value="Alkylbase_DNA_Glycosylase/TA"/>
</dbReference>
<name>B9XBY0_PEDPL</name>
<dbReference type="InterPro" id="IPR037046">
    <property type="entry name" value="AlkA_N_sf"/>
</dbReference>
<accession>B9XBY0</accession>
<dbReference type="GO" id="GO:0032993">
    <property type="term" value="C:protein-DNA complex"/>
    <property type="evidence" value="ECO:0007669"/>
    <property type="project" value="TreeGrafter"/>
</dbReference>
<dbReference type="Gene3D" id="3.30.310.20">
    <property type="entry name" value="DNA-3-methyladenine glycosylase AlkA, N-terminal domain"/>
    <property type="match status" value="1"/>
</dbReference>
<evidence type="ECO:0000256" key="4">
    <source>
        <dbReference type="ARBA" id="ARBA00023204"/>
    </source>
</evidence>
<dbReference type="STRING" id="320771.Cflav_PD5083"/>
<dbReference type="SUPFAM" id="SSF48150">
    <property type="entry name" value="DNA-glycosylase"/>
    <property type="match status" value="1"/>
</dbReference>
<dbReference type="EMBL" id="ABOX02000004">
    <property type="protein sequence ID" value="EEF62448.1"/>
    <property type="molecule type" value="Genomic_DNA"/>
</dbReference>
<keyword evidence="7" id="KW-1185">Reference proteome</keyword>
<dbReference type="Proteomes" id="UP000003688">
    <property type="component" value="Unassembled WGS sequence"/>
</dbReference>
<reference evidence="6 7" key="1">
    <citation type="journal article" date="2011" name="J. Bacteriol.">
        <title>Genome sequence of 'Pedosphaera parvula' Ellin514, an aerobic Verrucomicrobial isolate from pasture soil.</title>
        <authorList>
            <person name="Kant R."/>
            <person name="van Passel M.W."/>
            <person name="Sangwan P."/>
            <person name="Palva A."/>
            <person name="Lucas S."/>
            <person name="Copeland A."/>
            <person name="Lapidus A."/>
            <person name="Glavina Del Rio T."/>
            <person name="Dalin E."/>
            <person name="Tice H."/>
            <person name="Bruce D."/>
            <person name="Goodwin L."/>
            <person name="Pitluck S."/>
            <person name="Chertkov O."/>
            <person name="Larimer F.W."/>
            <person name="Land M.L."/>
            <person name="Hauser L."/>
            <person name="Brettin T.S."/>
            <person name="Detter J.C."/>
            <person name="Han S."/>
            <person name="de Vos W.M."/>
            <person name="Janssen P.H."/>
            <person name="Smidt H."/>
        </authorList>
    </citation>
    <scope>NUCLEOTIDE SEQUENCE [LARGE SCALE GENOMIC DNA]</scope>
    <source>
        <strain evidence="6 7">Ellin514</strain>
    </source>
</reference>
<dbReference type="OrthoDB" id="9785929at2"/>
<dbReference type="GO" id="GO:0005737">
    <property type="term" value="C:cytoplasm"/>
    <property type="evidence" value="ECO:0007669"/>
    <property type="project" value="TreeGrafter"/>
</dbReference>
<dbReference type="GO" id="GO:0043916">
    <property type="term" value="F:DNA-7-methylguanine glycosylase activity"/>
    <property type="evidence" value="ECO:0007669"/>
    <property type="project" value="TreeGrafter"/>
</dbReference>
<dbReference type="PANTHER" id="PTHR43003">
    <property type="entry name" value="DNA-3-METHYLADENINE GLYCOSYLASE"/>
    <property type="match status" value="1"/>
</dbReference>
<gene>
    <name evidence="6" type="ORF">Cflav_PD5083</name>
</gene>
<keyword evidence="3" id="KW-0227">DNA damage</keyword>
<keyword evidence="4" id="KW-0234">DNA repair</keyword>
<evidence type="ECO:0000259" key="5">
    <source>
        <dbReference type="SMART" id="SM00478"/>
    </source>
</evidence>
<protein>
    <recommendedName>
        <fullName evidence="2">DNA-3-methyladenine glycosylase II</fullName>
        <ecNumber evidence="2">3.2.2.21</ecNumber>
    </recommendedName>
</protein>
<dbReference type="InterPro" id="IPR011257">
    <property type="entry name" value="DNA_glycosylase"/>
</dbReference>
<comment type="caution">
    <text evidence="6">The sequence shown here is derived from an EMBL/GenBank/DDBJ whole genome shotgun (WGS) entry which is preliminary data.</text>
</comment>
<evidence type="ECO:0000256" key="3">
    <source>
        <dbReference type="ARBA" id="ARBA00022763"/>
    </source>
</evidence>
<dbReference type="GO" id="GO:0008725">
    <property type="term" value="F:DNA-3-methyladenine glycosylase activity"/>
    <property type="evidence" value="ECO:0007669"/>
    <property type="project" value="TreeGrafter"/>
</dbReference>
<evidence type="ECO:0000256" key="1">
    <source>
        <dbReference type="ARBA" id="ARBA00000086"/>
    </source>
</evidence>
<dbReference type="CDD" id="cd00056">
    <property type="entry name" value="ENDO3c"/>
    <property type="match status" value="1"/>
</dbReference>